<evidence type="ECO:0000259" key="2">
    <source>
        <dbReference type="PROSITE" id="PS51194"/>
    </source>
</evidence>
<dbReference type="Pfam" id="PF00271">
    <property type="entry name" value="Helicase_C"/>
    <property type="match status" value="1"/>
</dbReference>
<dbReference type="InterPro" id="IPR027417">
    <property type="entry name" value="P-loop_NTPase"/>
</dbReference>
<dbReference type="InterPro" id="IPR050742">
    <property type="entry name" value="Helicase_Restrict-Modif_Enz"/>
</dbReference>
<keyword evidence="3" id="KW-0347">Helicase</keyword>
<reference evidence="3 4" key="1">
    <citation type="submission" date="2019-03" db="EMBL/GenBank/DDBJ databases">
        <authorList>
            <person name="Liu G."/>
        </authorList>
    </citation>
    <scope>NUCLEOTIDE SEQUENCE [LARGE SCALE GENOMIC DNA]</scope>
    <source>
        <strain evidence="3 4">DSM 19099</strain>
    </source>
</reference>
<gene>
    <name evidence="3" type="ORF">E2L03_07465</name>
</gene>
<dbReference type="SMART" id="SM00487">
    <property type="entry name" value="DEXDc"/>
    <property type="match status" value="1"/>
</dbReference>
<evidence type="ECO:0000313" key="4">
    <source>
        <dbReference type="Proteomes" id="UP000298210"/>
    </source>
</evidence>
<sequence length="741" mass="85852">MGRFILNGSQFPLIGLNHLMVISKASCGLFFPVFYIQGIAYNWWLEWRENMKPTIPLGLFELKEEMKQRKNQRMTIKMRSFMKRIGQKRRTELMVATVNKHLKRLKVRAYSSTGTQWHRLKMEEWVTFSFQEVEHSPHLVQVRTNDLPFRLFVHQEEALRRLDETPMPFSGILSIPTGGGKTVVAVHWLLKEGVNRGRKVLWLTHRHDLLDQAFSAIRTLATNDLVKKGKVISCRLISSDETHESVKAIQSTDQIVIGTNQSIAGQLSLLQENWLKANEDILIVVDEAHHAVSETYEHILTTVSKKSNPTILGLTATPFRTLEEERGLLKKRFSDDIVYKLDVATLIARGILAEPFFKELKTGVKKLPTLSVADIQHIHTADRLPPKVEDYLTIHQARNALIVKEYRSHKHVYGKTLVFAMNRKHAILLTRQFIEAGISADYFISGEEKKGEALKRFKDNELDVLINVNMLTEGTDLPDVQTVFLARPTSSAILMTQMIGRAMRGVEAGGTASAQIVHFHDEWPETISWITPNELYQDEAAEMKQRFVENQRVPLTISIVDKWYKSLPKEEAEAHRFVETIPVGVYSFIDPSQRQSIDILVYEHLATAYESWLANMVVVEKNEVAAMLNRTAKSYFREKRHTFGFHEQDLAALYHYFSKTKTKPTLRWLKDRDKVDITRLAEEITQRRLYGEEKKHFIDTHWNEEQSFIAVYFGFDKLEFRKRLELELIRLEEPELFSRVE</sequence>
<dbReference type="GO" id="GO:0005829">
    <property type="term" value="C:cytosol"/>
    <property type="evidence" value="ECO:0007669"/>
    <property type="project" value="TreeGrafter"/>
</dbReference>
<dbReference type="GO" id="GO:0005524">
    <property type="term" value="F:ATP binding"/>
    <property type="evidence" value="ECO:0007669"/>
    <property type="project" value="InterPro"/>
</dbReference>
<evidence type="ECO:0000259" key="1">
    <source>
        <dbReference type="PROSITE" id="PS51192"/>
    </source>
</evidence>
<feature type="domain" description="Helicase C-terminal" evidence="2">
    <location>
        <begin position="387"/>
        <end position="568"/>
    </location>
</feature>
<dbReference type="InterPro" id="IPR001650">
    <property type="entry name" value="Helicase_C-like"/>
</dbReference>
<dbReference type="GO" id="GO:0003677">
    <property type="term" value="F:DNA binding"/>
    <property type="evidence" value="ECO:0007669"/>
    <property type="project" value="InterPro"/>
</dbReference>
<organism evidence="3 4">
    <name type="scientific">Shouchella lehensis</name>
    <dbReference type="NCBI Taxonomy" id="300825"/>
    <lineage>
        <taxon>Bacteria</taxon>
        <taxon>Bacillati</taxon>
        <taxon>Bacillota</taxon>
        <taxon>Bacilli</taxon>
        <taxon>Bacillales</taxon>
        <taxon>Bacillaceae</taxon>
        <taxon>Shouchella</taxon>
    </lineage>
</organism>
<protein>
    <submittedName>
        <fullName evidence="3">DEAD/DEAH box helicase</fullName>
    </submittedName>
</protein>
<keyword evidence="3" id="KW-0378">Hydrolase</keyword>
<dbReference type="PROSITE" id="PS51194">
    <property type="entry name" value="HELICASE_CTER"/>
    <property type="match status" value="1"/>
</dbReference>
<dbReference type="PANTHER" id="PTHR47396">
    <property type="entry name" value="TYPE I RESTRICTION ENZYME ECOKI R PROTEIN"/>
    <property type="match status" value="1"/>
</dbReference>
<dbReference type="PROSITE" id="PS51192">
    <property type="entry name" value="HELICASE_ATP_BIND_1"/>
    <property type="match status" value="1"/>
</dbReference>
<dbReference type="PANTHER" id="PTHR47396:SF1">
    <property type="entry name" value="ATP-DEPENDENT HELICASE IRC3-RELATED"/>
    <property type="match status" value="1"/>
</dbReference>
<keyword evidence="3" id="KW-0547">Nucleotide-binding</keyword>
<keyword evidence="3" id="KW-0067">ATP-binding</keyword>
<dbReference type="Proteomes" id="UP000298210">
    <property type="component" value="Unassembled WGS sequence"/>
</dbReference>
<dbReference type="InterPro" id="IPR014001">
    <property type="entry name" value="Helicase_ATP-bd"/>
</dbReference>
<comment type="caution">
    <text evidence="3">The sequence shown here is derived from an EMBL/GenBank/DDBJ whole genome shotgun (WGS) entry which is preliminary data.</text>
</comment>
<dbReference type="SUPFAM" id="SSF52540">
    <property type="entry name" value="P-loop containing nucleoside triphosphate hydrolases"/>
    <property type="match status" value="1"/>
</dbReference>
<dbReference type="SMART" id="SM00490">
    <property type="entry name" value="HELICc"/>
    <property type="match status" value="1"/>
</dbReference>
<feature type="domain" description="Helicase ATP-binding" evidence="1">
    <location>
        <begin position="162"/>
        <end position="336"/>
    </location>
</feature>
<accession>A0A4Y7WLC3</accession>
<proteinExistence type="predicted"/>
<dbReference type="AlphaFoldDB" id="A0A4Y7WLC3"/>
<evidence type="ECO:0000313" key="3">
    <source>
        <dbReference type="EMBL" id="TES49302.1"/>
    </source>
</evidence>
<dbReference type="InterPro" id="IPR006935">
    <property type="entry name" value="Helicase/UvrB_N"/>
</dbReference>
<dbReference type="GO" id="GO:0016787">
    <property type="term" value="F:hydrolase activity"/>
    <property type="evidence" value="ECO:0007669"/>
    <property type="project" value="InterPro"/>
</dbReference>
<dbReference type="EMBL" id="SNUX01000002">
    <property type="protein sequence ID" value="TES49302.1"/>
    <property type="molecule type" value="Genomic_DNA"/>
</dbReference>
<dbReference type="Pfam" id="PF04851">
    <property type="entry name" value="ResIII"/>
    <property type="match status" value="1"/>
</dbReference>
<dbReference type="GO" id="GO:0004386">
    <property type="term" value="F:helicase activity"/>
    <property type="evidence" value="ECO:0007669"/>
    <property type="project" value="UniProtKB-KW"/>
</dbReference>
<name>A0A4Y7WLC3_9BACI</name>
<dbReference type="Gene3D" id="3.40.50.300">
    <property type="entry name" value="P-loop containing nucleotide triphosphate hydrolases"/>
    <property type="match status" value="2"/>
</dbReference>